<sequence length="196" mass="21017">MAPTSEQLRDIANQAERDLNTYQSKQGLNNYSGSDDAGVDSGVEKNFPGAAVKYHPDLSTNSGYNRRIPPEEGGDLDARGRQTKGSAFEGTGGPEDKLAERQRDFGGYDDNDALPRGVLGRGGVEAGRESGDILEQGSSASRANVGRNPPGPGGSKFKGSEYYQPEDVPDSIAAEGYVPPESVVEPSRETEFYERR</sequence>
<proteinExistence type="predicted"/>
<protein>
    <submittedName>
        <fullName evidence="2">Uncharacterized protein</fullName>
    </submittedName>
</protein>
<name>R8BQH1_PHAM7</name>
<dbReference type="EMBL" id="KB932987">
    <property type="protein sequence ID" value="EOO01597.1"/>
    <property type="molecule type" value="Genomic_DNA"/>
</dbReference>
<feature type="compositionally biased region" description="Basic and acidic residues" evidence="1">
    <location>
        <begin position="186"/>
        <end position="196"/>
    </location>
</feature>
<dbReference type="AlphaFoldDB" id="R8BQH1"/>
<feature type="compositionally biased region" description="Polar residues" evidence="1">
    <location>
        <begin position="20"/>
        <end position="33"/>
    </location>
</feature>
<evidence type="ECO:0000313" key="2">
    <source>
        <dbReference type="EMBL" id="EOO01597.1"/>
    </source>
</evidence>
<evidence type="ECO:0000313" key="3">
    <source>
        <dbReference type="Proteomes" id="UP000014074"/>
    </source>
</evidence>
<evidence type="ECO:0000256" key="1">
    <source>
        <dbReference type="SAM" id="MobiDB-lite"/>
    </source>
</evidence>
<keyword evidence="3" id="KW-1185">Reference proteome</keyword>
<feature type="region of interest" description="Disordered" evidence="1">
    <location>
        <begin position="1"/>
        <end position="196"/>
    </location>
</feature>
<dbReference type="GeneID" id="19323185"/>
<organism evidence="2 3">
    <name type="scientific">Phaeoacremonium minimum (strain UCR-PA7)</name>
    <name type="common">Esca disease fungus</name>
    <name type="synonym">Togninia minima</name>
    <dbReference type="NCBI Taxonomy" id="1286976"/>
    <lineage>
        <taxon>Eukaryota</taxon>
        <taxon>Fungi</taxon>
        <taxon>Dikarya</taxon>
        <taxon>Ascomycota</taxon>
        <taxon>Pezizomycotina</taxon>
        <taxon>Sordariomycetes</taxon>
        <taxon>Sordariomycetidae</taxon>
        <taxon>Togniniales</taxon>
        <taxon>Togniniaceae</taxon>
        <taxon>Phaeoacremonium</taxon>
    </lineage>
</organism>
<dbReference type="OrthoDB" id="3359339at2759"/>
<feature type="compositionally biased region" description="Basic and acidic residues" evidence="1">
    <location>
        <begin position="94"/>
        <end position="106"/>
    </location>
</feature>
<reference evidence="3" key="1">
    <citation type="journal article" date="2013" name="Genome Announc.">
        <title>Draft genome sequence of the ascomycete Phaeoacremonium aleophilum strain UCR-PA7, a causal agent of the esca disease complex in grapevines.</title>
        <authorList>
            <person name="Blanco-Ulate B."/>
            <person name="Rolshausen P."/>
            <person name="Cantu D."/>
        </authorList>
    </citation>
    <scope>NUCLEOTIDE SEQUENCE [LARGE SCALE GENOMIC DNA]</scope>
    <source>
        <strain evidence="3">UCR-PA7</strain>
    </source>
</reference>
<dbReference type="HOGENOM" id="CLU_099125_1_0_1"/>
<dbReference type="eggNOG" id="ENOG502SCA2">
    <property type="taxonomic scope" value="Eukaryota"/>
</dbReference>
<dbReference type="RefSeq" id="XP_007913654.1">
    <property type="nucleotide sequence ID" value="XM_007915463.1"/>
</dbReference>
<dbReference type="Proteomes" id="UP000014074">
    <property type="component" value="Unassembled WGS sequence"/>
</dbReference>
<dbReference type="KEGG" id="tmn:UCRPA7_2890"/>
<gene>
    <name evidence="2" type="ORF">UCRPA7_2890</name>
</gene>
<accession>R8BQH1</accession>